<evidence type="ECO:0000256" key="9">
    <source>
        <dbReference type="RuleBase" id="RU364020"/>
    </source>
</evidence>
<proteinExistence type="inferred from homology"/>
<protein>
    <recommendedName>
        <fullName evidence="9">Carbohydrate sulfotransferase</fullName>
        <ecNumber evidence="9">2.8.2.-</ecNumber>
    </recommendedName>
</protein>
<dbReference type="InterPro" id="IPR018011">
    <property type="entry name" value="Carb_sulfotrans_8-10"/>
</dbReference>
<keyword evidence="6 9" id="KW-0333">Golgi apparatus</keyword>
<gene>
    <name evidence="10" type="primary">Chst14-L2</name>
    <name evidence="10" type="ORF">Hamer_G013891</name>
</gene>
<dbReference type="AlphaFoldDB" id="A0A8J5N1D5"/>
<evidence type="ECO:0000313" key="11">
    <source>
        <dbReference type="Proteomes" id="UP000747542"/>
    </source>
</evidence>
<keyword evidence="9" id="KW-0735">Signal-anchor</keyword>
<evidence type="ECO:0000256" key="3">
    <source>
        <dbReference type="ARBA" id="ARBA00022679"/>
    </source>
</evidence>
<dbReference type="GO" id="GO:0016051">
    <property type="term" value="P:carbohydrate biosynthetic process"/>
    <property type="evidence" value="ECO:0007669"/>
    <property type="project" value="InterPro"/>
</dbReference>
<evidence type="ECO:0000256" key="7">
    <source>
        <dbReference type="ARBA" id="ARBA00023136"/>
    </source>
</evidence>
<evidence type="ECO:0000256" key="6">
    <source>
        <dbReference type="ARBA" id="ARBA00023034"/>
    </source>
</evidence>
<keyword evidence="8 9" id="KW-0325">Glycoprotein</keyword>
<dbReference type="PANTHER" id="PTHR12137:SF54">
    <property type="entry name" value="CARBOHYDRATE SULFOTRANSFERASE"/>
    <property type="match status" value="1"/>
</dbReference>
<keyword evidence="5 9" id="KW-1133">Transmembrane helix</keyword>
<accession>A0A8J5N1D5</accession>
<feature type="non-terminal residue" evidence="10">
    <location>
        <position position="270"/>
    </location>
</feature>
<dbReference type="GO" id="GO:0000139">
    <property type="term" value="C:Golgi membrane"/>
    <property type="evidence" value="ECO:0007669"/>
    <property type="project" value="UniProtKB-SubCell"/>
</dbReference>
<keyword evidence="4 9" id="KW-0812">Transmembrane</keyword>
<organism evidence="10 11">
    <name type="scientific">Homarus americanus</name>
    <name type="common">American lobster</name>
    <dbReference type="NCBI Taxonomy" id="6706"/>
    <lineage>
        <taxon>Eukaryota</taxon>
        <taxon>Metazoa</taxon>
        <taxon>Ecdysozoa</taxon>
        <taxon>Arthropoda</taxon>
        <taxon>Crustacea</taxon>
        <taxon>Multicrustacea</taxon>
        <taxon>Malacostraca</taxon>
        <taxon>Eumalacostraca</taxon>
        <taxon>Eucarida</taxon>
        <taxon>Decapoda</taxon>
        <taxon>Pleocyemata</taxon>
        <taxon>Astacidea</taxon>
        <taxon>Nephropoidea</taxon>
        <taxon>Nephropidae</taxon>
        <taxon>Homarus</taxon>
    </lineage>
</organism>
<reference evidence="10" key="1">
    <citation type="journal article" date="2021" name="Sci. Adv.">
        <title>The American lobster genome reveals insights on longevity, neural, and immune adaptations.</title>
        <authorList>
            <person name="Polinski J.M."/>
            <person name="Zimin A.V."/>
            <person name="Clark K.F."/>
            <person name="Kohn A.B."/>
            <person name="Sadowski N."/>
            <person name="Timp W."/>
            <person name="Ptitsyn A."/>
            <person name="Khanna P."/>
            <person name="Romanova D.Y."/>
            <person name="Williams P."/>
            <person name="Greenwood S.J."/>
            <person name="Moroz L.L."/>
            <person name="Walt D.R."/>
            <person name="Bodnar A.G."/>
        </authorList>
    </citation>
    <scope>NUCLEOTIDE SEQUENCE</scope>
    <source>
        <strain evidence="10">GMGI-L3</strain>
    </source>
</reference>
<evidence type="ECO:0000256" key="5">
    <source>
        <dbReference type="ARBA" id="ARBA00022989"/>
    </source>
</evidence>
<comment type="subcellular location">
    <subcellularLocation>
        <location evidence="1 9">Golgi apparatus membrane</location>
        <topology evidence="1 9">Single-pass type II membrane protein</topology>
    </subcellularLocation>
</comment>
<comment type="similarity">
    <text evidence="2 9">Belongs to the sulfotransferase 2 family.</text>
</comment>
<dbReference type="EMBL" id="JAHLQT010012946">
    <property type="protein sequence ID" value="KAG7171096.1"/>
    <property type="molecule type" value="Genomic_DNA"/>
</dbReference>
<keyword evidence="11" id="KW-1185">Reference proteome</keyword>
<evidence type="ECO:0000256" key="4">
    <source>
        <dbReference type="ARBA" id="ARBA00022692"/>
    </source>
</evidence>
<dbReference type="Proteomes" id="UP000747542">
    <property type="component" value="Unassembled WGS sequence"/>
</dbReference>
<comment type="caution">
    <text evidence="10">The sequence shown here is derived from an EMBL/GenBank/DDBJ whole genome shotgun (WGS) entry which is preliminary data.</text>
</comment>
<evidence type="ECO:0000256" key="1">
    <source>
        <dbReference type="ARBA" id="ARBA00004323"/>
    </source>
</evidence>
<dbReference type="InterPro" id="IPR005331">
    <property type="entry name" value="Sulfotransferase"/>
</dbReference>
<keyword evidence="3 9" id="KW-0808">Transferase</keyword>
<name>A0A8J5N1D5_HOMAM</name>
<keyword evidence="9" id="KW-0119">Carbohydrate metabolism</keyword>
<evidence type="ECO:0000256" key="2">
    <source>
        <dbReference type="ARBA" id="ARBA00006339"/>
    </source>
</evidence>
<dbReference type="Pfam" id="PF03567">
    <property type="entry name" value="Sulfotransfer_2"/>
    <property type="match status" value="1"/>
</dbReference>
<sequence>MAANTVTILQRTRWTFRIWVFFSLGPILTLCNILLYLNASYSTFPVPPGNSSVISASLGKSPGAIKTKPDVAVNPDHLTDFLEVEELMPSPSRFTEVAKSNEFSRILVVRHPLERLVSAYRNRLADPDIIGYQSQTYVPLILAYTRGRSYSHKEIFNVAGRIQVIPTFKEFVSFLVEEEIQEYDDHWTPISYTCGLCYINYTAIIHTETYQDDIRYIMSRPNTQFSYHSPISFFLLSPPPDRISGLDTKVNPELMNNYTNKANGHDTQDV</sequence>
<dbReference type="PANTHER" id="PTHR12137">
    <property type="entry name" value="CARBOHYDRATE SULFOTRANSFERASE"/>
    <property type="match status" value="1"/>
</dbReference>
<keyword evidence="7 9" id="KW-0472">Membrane</keyword>
<feature type="transmembrane region" description="Helical" evidence="9">
    <location>
        <begin position="18"/>
        <end position="37"/>
    </location>
</feature>
<dbReference type="EC" id="2.8.2.-" evidence="9"/>
<dbReference type="GO" id="GO:0008146">
    <property type="term" value="F:sulfotransferase activity"/>
    <property type="evidence" value="ECO:0007669"/>
    <property type="project" value="InterPro"/>
</dbReference>
<evidence type="ECO:0000313" key="10">
    <source>
        <dbReference type="EMBL" id="KAG7171096.1"/>
    </source>
</evidence>
<evidence type="ECO:0000256" key="8">
    <source>
        <dbReference type="ARBA" id="ARBA00023180"/>
    </source>
</evidence>